<evidence type="ECO:0000256" key="8">
    <source>
        <dbReference type="ARBA" id="ARBA00022833"/>
    </source>
</evidence>
<dbReference type="InterPro" id="IPR010169">
    <property type="entry name" value="AcOrn-deacetyl"/>
</dbReference>
<evidence type="ECO:0000256" key="7">
    <source>
        <dbReference type="ARBA" id="ARBA00022801"/>
    </source>
</evidence>
<keyword evidence="5" id="KW-0028">Amino-acid biosynthesis</keyword>
<dbReference type="SUPFAM" id="SSF55031">
    <property type="entry name" value="Bacterial exopeptidase dimerisation domain"/>
    <property type="match status" value="1"/>
</dbReference>
<reference evidence="11 12" key="1">
    <citation type="journal article" date="2021" name="MBio">
        <title>Poor Competitiveness of Bradyrhizobium in Pigeon Pea Root Colonization in Indian Soils.</title>
        <authorList>
            <person name="Chalasani D."/>
            <person name="Basu A."/>
            <person name="Pullabhotla S.V.S.R.N."/>
            <person name="Jorrin B."/>
            <person name="Neal A.L."/>
            <person name="Poole P.S."/>
            <person name="Podile A.R."/>
            <person name="Tkacz A."/>
        </authorList>
    </citation>
    <scope>NUCLEOTIDE SEQUENCE [LARGE SCALE GENOMIC DNA]</scope>
    <source>
        <strain evidence="11 12">HU56</strain>
    </source>
</reference>
<dbReference type="Pfam" id="PF01546">
    <property type="entry name" value="Peptidase_M20"/>
    <property type="match status" value="1"/>
</dbReference>
<evidence type="ECO:0000256" key="6">
    <source>
        <dbReference type="ARBA" id="ARBA00022723"/>
    </source>
</evidence>
<evidence type="ECO:0000256" key="5">
    <source>
        <dbReference type="ARBA" id="ARBA00022605"/>
    </source>
</evidence>
<keyword evidence="4" id="KW-0055">Arginine biosynthesis</keyword>
<organism evidence="11 12">
    <name type="scientific">Rhizobium mesosinicum</name>
    <dbReference type="NCBI Taxonomy" id="335017"/>
    <lineage>
        <taxon>Bacteria</taxon>
        <taxon>Pseudomonadati</taxon>
        <taxon>Pseudomonadota</taxon>
        <taxon>Alphaproteobacteria</taxon>
        <taxon>Hyphomicrobiales</taxon>
        <taxon>Rhizobiaceae</taxon>
        <taxon>Rhizobium/Agrobacterium group</taxon>
        <taxon>Rhizobium</taxon>
    </lineage>
</organism>
<protein>
    <submittedName>
        <fullName evidence="11">Acetylornithine deacetylase</fullName>
        <ecNumber evidence="11">3.5.1.16</ecNumber>
    </submittedName>
</protein>
<dbReference type="InterPro" id="IPR001261">
    <property type="entry name" value="ArgE/DapE_CS"/>
</dbReference>
<dbReference type="EC" id="3.5.1.16" evidence="11"/>
<evidence type="ECO:0000256" key="9">
    <source>
        <dbReference type="ARBA" id="ARBA00023285"/>
    </source>
</evidence>
<evidence type="ECO:0000313" key="12">
    <source>
        <dbReference type="Proteomes" id="UP000717752"/>
    </source>
</evidence>
<comment type="cofactor">
    <cofactor evidence="1">
        <name>Zn(2+)</name>
        <dbReference type="ChEBI" id="CHEBI:29105"/>
    </cofactor>
</comment>
<sequence length="384" mass="41095">MSLEATRSILTDLIAFPTVSADSNLTLIDYAAERLSHSGARVFLMKDATGLKANLFASIGPDCDGGIVLSGHTDVVPADESEWQSDPFSAREADGLIYGRGACDMKGFIAAALAMAPDYASLNLKRPIHFAFTYDEEVGCLGGQQLVSELARRGIKPSVAIIGEPTDMRIIEGHKGCYEYTTEFIGLEGHASNPDLGVNAIEYAVRYIGRLLEIGGELRQSTPSSPFTPPWTTIQTGRIEGGKARNVIAGHCAVEWEMRPVRGADVDYVKRRIATYCEEVLLPAMRAVSPSACIHTHVVGEIDGLEPVTDNEARAIVSALTGATTADVVSFGTEAGLFQKLGISTVVCGPGSIDQAHKPDEFISCTQLKACLDMLSGLKQRLTT</sequence>
<dbReference type="PROSITE" id="PS00759">
    <property type="entry name" value="ARGE_DAPE_CPG2_2"/>
    <property type="match status" value="1"/>
</dbReference>
<evidence type="ECO:0000256" key="4">
    <source>
        <dbReference type="ARBA" id="ARBA00022571"/>
    </source>
</evidence>
<feature type="domain" description="Peptidase M20 dimerisation" evidence="10">
    <location>
        <begin position="173"/>
        <end position="282"/>
    </location>
</feature>
<dbReference type="SUPFAM" id="SSF53187">
    <property type="entry name" value="Zn-dependent exopeptidases"/>
    <property type="match status" value="1"/>
</dbReference>
<dbReference type="GO" id="GO:0008777">
    <property type="term" value="F:acetylornithine deacetylase activity"/>
    <property type="evidence" value="ECO:0007669"/>
    <property type="project" value="UniProtKB-EC"/>
</dbReference>
<comment type="similarity">
    <text evidence="2">Belongs to the peptidase M20A family. ArgE subfamily.</text>
</comment>
<dbReference type="EMBL" id="JAEUAK010000001">
    <property type="protein sequence ID" value="MBW9051444.1"/>
    <property type="molecule type" value="Genomic_DNA"/>
</dbReference>
<dbReference type="InterPro" id="IPR011650">
    <property type="entry name" value="Peptidase_M20_dimer"/>
</dbReference>
<dbReference type="NCBIfam" id="NF005710">
    <property type="entry name" value="PRK07522.1"/>
    <property type="match status" value="1"/>
</dbReference>
<evidence type="ECO:0000313" key="11">
    <source>
        <dbReference type="EMBL" id="MBW9051444.1"/>
    </source>
</evidence>
<dbReference type="InterPro" id="IPR036264">
    <property type="entry name" value="Bact_exopeptidase_dim_dom"/>
</dbReference>
<keyword evidence="8" id="KW-0862">Zinc</keyword>
<dbReference type="Pfam" id="PF07687">
    <property type="entry name" value="M20_dimer"/>
    <property type="match status" value="1"/>
</dbReference>
<name>A0ABS7GQE9_9HYPH</name>
<keyword evidence="3" id="KW-0963">Cytoplasm</keyword>
<evidence type="ECO:0000259" key="10">
    <source>
        <dbReference type="Pfam" id="PF07687"/>
    </source>
</evidence>
<evidence type="ECO:0000256" key="2">
    <source>
        <dbReference type="ARBA" id="ARBA00005691"/>
    </source>
</evidence>
<evidence type="ECO:0000256" key="1">
    <source>
        <dbReference type="ARBA" id="ARBA00001947"/>
    </source>
</evidence>
<dbReference type="RefSeq" id="WP_220332956.1">
    <property type="nucleotide sequence ID" value="NZ_JAEUAK010000001.1"/>
</dbReference>
<comment type="caution">
    <text evidence="11">The sequence shown here is derived from an EMBL/GenBank/DDBJ whole genome shotgun (WGS) entry which is preliminary data.</text>
</comment>
<keyword evidence="12" id="KW-1185">Reference proteome</keyword>
<dbReference type="NCBIfam" id="TIGR01892">
    <property type="entry name" value="AcOrn-deacetyl"/>
    <property type="match status" value="1"/>
</dbReference>
<gene>
    <name evidence="11" type="primary">argE</name>
    <name evidence="11" type="ORF">JNB85_03325</name>
</gene>
<dbReference type="Gene3D" id="3.40.630.10">
    <property type="entry name" value="Zn peptidases"/>
    <property type="match status" value="1"/>
</dbReference>
<dbReference type="InterPro" id="IPR002933">
    <property type="entry name" value="Peptidase_M20"/>
</dbReference>
<dbReference type="PANTHER" id="PTHR43808:SF31">
    <property type="entry name" value="N-ACETYL-L-CITRULLINE DEACETYLASE"/>
    <property type="match status" value="1"/>
</dbReference>
<keyword evidence="6" id="KW-0479">Metal-binding</keyword>
<dbReference type="PANTHER" id="PTHR43808">
    <property type="entry name" value="ACETYLORNITHINE DEACETYLASE"/>
    <property type="match status" value="1"/>
</dbReference>
<keyword evidence="7 11" id="KW-0378">Hydrolase</keyword>
<keyword evidence="9" id="KW-0170">Cobalt</keyword>
<dbReference type="InterPro" id="IPR050072">
    <property type="entry name" value="Peptidase_M20A"/>
</dbReference>
<evidence type="ECO:0000256" key="3">
    <source>
        <dbReference type="ARBA" id="ARBA00022490"/>
    </source>
</evidence>
<dbReference type="Proteomes" id="UP000717752">
    <property type="component" value="Unassembled WGS sequence"/>
</dbReference>
<proteinExistence type="inferred from homology"/>
<accession>A0ABS7GQE9</accession>
<dbReference type="CDD" id="cd03894">
    <property type="entry name" value="M20_ArgE"/>
    <property type="match status" value="1"/>
</dbReference>
<dbReference type="Gene3D" id="3.30.70.360">
    <property type="match status" value="1"/>
</dbReference>